<proteinExistence type="predicted"/>
<reference evidence="1 2" key="1">
    <citation type="submission" date="2023-06" db="EMBL/GenBank/DDBJ databases">
        <title>Aquibacillus rhizosphaerae LR5S19.</title>
        <authorList>
            <person name="Sun J.-Q."/>
        </authorList>
    </citation>
    <scope>NUCLEOTIDE SEQUENCE [LARGE SCALE GENOMIC DNA]</scope>
    <source>
        <strain evidence="1 2">LR5S19</strain>
    </source>
</reference>
<comment type="caution">
    <text evidence="1">The sequence shown here is derived from an EMBL/GenBank/DDBJ whole genome shotgun (WGS) entry which is preliminary data.</text>
</comment>
<evidence type="ECO:0000313" key="1">
    <source>
        <dbReference type="EMBL" id="MDL4842318.1"/>
    </source>
</evidence>
<keyword evidence="2" id="KW-1185">Reference proteome</keyword>
<name>A0ABT7L8Y6_9BACI</name>
<dbReference type="RefSeq" id="WP_285933598.1">
    <property type="nucleotide sequence ID" value="NZ_JASTZU010000058.1"/>
</dbReference>
<sequence>MAPKGKTCRLVATTKVEEDIHISVLHNEKGFVYFKLTETNEQLNDIQEYIKELQPKILSGAYHTQLVDMAKEEVCC</sequence>
<organism evidence="1 2">
    <name type="scientific">Aquibacillus rhizosphaerae</name>
    <dbReference type="NCBI Taxonomy" id="3051431"/>
    <lineage>
        <taxon>Bacteria</taxon>
        <taxon>Bacillati</taxon>
        <taxon>Bacillota</taxon>
        <taxon>Bacilli</taxon>
        <taxon>Bacillales</taxon>
        <taxon>Bacillaceae</taxon>
        <taxon>Aquibacillus</taxon>
    </lineage>
</organism>
<accession>A0ABT7L8Y6</accession>
<evidence type="ECO:0000313" key="2">
    <source>
        <dbReference type="Proteomes" id="UP001235343"/>
    </source>
</evidence>
<protein>
    <submittedName>
        <fullName evidence="1">Uncharacterized protein</fullName>
    </submittedName>
</protein>
<gene>
    <name evidence="1" type="ORF">QQS35_17915</name>
</gene>
<dbReference type="Proteomes" id="UP001235343">
    <property type="component" value="Unassembled WGS sequence"/>
</dbReference>
<dbReference type="EMBL" id="JASTZU010000058">
    <property type="protein sequence ID" value="MDL4842318.1"/>
    <property type="molecule type" value="Genomic_DNA"/>
</dbReference>